<dbReference type="InterPro" id="IPR036390">
    <property type="entry name" value="WH_DNA-bd_sf"/>
</dbReference>
<dbReference type="SUPFAM" id="SSF46785">
    <property type="entry name" value="Winged helix' DNA-binding domain"/>
    <property type="match status" value="1"/>
</dbReference>
<dbReference type="PRINTS" id="PR01761">
    <property type="entry name" value="DISHEVELLED1"/>
</dbReference>
<keyword evidence="11" id="KW-1185">Reference proteome</keyword>
<feature type="domain" description="PDZ" evidence="8">
    <location>
        <begin position="251"/>
        <end position="323"/>
    </location>
</feature>
<dbReference type="GeneID" id="101362760"/>
<evidence type="ECO:0000313" key="11">
    <source>
        <dbReference type="Proteomes" id="UP000245340"/>
    </source>
</evidence>
<dbReference type="InterPro" id="IPR000591">
    <property type="entry name" value="DEP_dom"/>
</dbReference>
<dbReference type="InterPro" id="IPR015506">
    <property type="entry name" value="Dsh/Dvl-rel"/>
</dbReference>
<keyword evidence="5 6" id="KW-0879">Wnt signaling pathway</keyword>
<dbReference type="PANTHER" id="PTHR10878">
    <property type="entry name" value="SEGMENT POLARITY PROTEIN DISHEVELLED"/>
    <property type="match status" value="1"/>
</dbReference>
<dbReference type="RefSeq" id="XP_004407452.1">
    <property type="nucleotide sequence ID" value="XM_004407395.1"/>
</dbReference>
<dbReference type="PRINTS" id="PR01760">
    <property type="entry name" value="DISHEVELLED"/>
</dbReference>
<dbReference type="Pfam" id="PF00778">
    <property type="entry name" value="DIX"/>
    <property type="match status" value="1"/>
</dbReference>
<dbReference type="FunFam" id="2.30.42.10:FF:000014">
    <property type="entry name" value="Segment polarity protein dishevelled homolog DVL-3"/>
    <property type="match status" value="1"/>
</dbReference>
<dbReference type="InterPro" id="IPR038207">
    <property type="entry name" value="DIX_dom_sf"/>
</dbReference>
<dbReference type="Proteomes" id="UP000245340">
    <property type="component" value="Unplaced"/>
</dbReference>
<gene>
    <name evidence="12" type="primary">DVL1</name>
</gene>
<keyword evidence="3" id="KW-0217">Developmental protein</keyword>
<protein>
    <submittedName>
        <fullName evidence="12">Segment polarity protein dishevelled homolog DVL-1 isoform X1</fullName>
    </submittedName>
</protein>
<evidence type="ECO:0000256" key="2">
    <source>
        <dbReference type="ARBA" id="ARBA00008735"/>
    </source>
</evidence>
<feature type="compositionally biased region" description="Low complexity" evidence="7">
    <location>
        <begin position="177"/>
        <end position="192"/>
    </location>
</feature>
<comment type="similarity">
    <text evidence="2">Belongs to the DSH family.</text>
</comment>
<dbReference type="InterPro" id="IPR024580">
    <property type="entry name" value="Dishevelled_C-dom"/>
</dbReference>
<evidence type="ECO:0000256" key="4">
    <source>
        <dbReference type="ARBA" id="ARBA00022490"/>
    </source>
</evidence>
<dbReference type="Pfam" id="PF12316">
    <property type="entry name" value="Dsh_C"/>
    <property type="match status" value="1"/>
</dbReference>
<evidence type="ECO:0000256" key="6">
    <source>
        <dbReference type="PROSITE-ProRule" id="PRU00069"/>
    </source>
</evidence>
<dbReference type="CTD" id="1855"/>
<dbReference type="Pfam" id="PF00610">
    <property type="entry name" value="DEP"/>
    <property type="match status" value="1"/>
</dbReference>
<dbReference type="Gene3D" id="2.30.42.10">
    <property type="match status" value="1"/>
</dbReference>
<dbReference type="GO" id="GO:0005829">
    <property type="term" value="C:cytosol"/>
    <property type="evidence" value="ECO:0007669"/>
    <property type="project" value="TreeGrafter"/>
</dbReference>
<dbReference type="InterPro" id="IPR029071">
    <property type="entry name" value="Ubiquitin-like_domsf"/>
</dbReference>
<evidence type="ECO:0000313" key="12">
    <source>
        <dbReference type="RefSeq" id="XP_004407452.1"/>
    </source>
</evidence>
<comment type="subcellular location">
    <subcellularLocation>
        <location evidence="1">Cytoplasm</location>
    </subcellularLocation>
</comment>
<dbReference type="SUPFAM" id="SSF54236">
    <property type="entry name" value="Ubiquitin-like"/>
    <property type="match status" value="1"/>
</dbReference>
<dbReference type="InterPro" id="IPR003351">
    <property type="entry name" value="Dishevelled_protein_dom"/>
</dbReference>
<evidence type="ECO:0000256" key="7">
    <source>
        <dbReference type="SAM" id="MobiDB-lite"/>
    </source>
</evidence>
<dbReference type="InterPro" id="IPR001478">
    <property type="entry name" value="PDZ"/>
</dbReference>
<dbReference type="Pfam" id="PF02377">
    <property type="entry name" value="Dishevelled"/>
    <property type="match status" value="1"/>
</dbReference>
<dbReference type="CDD" id="cd06717">
    <property type="entry name" value="PDZ_Dishevelled-like"/>
    <property type="match status" value="1"/>
</dbReference>
<reference evidence="12" key="1">
    <citation type="submission" date="2025-08" db="UniProtKB">
        <authorList>
            <consortium name="RefSeq"/>
        </authorList>
    </citation>
    <scope>IDENTIFICATION</scope>
</reference>
<evidence type="ECO:0000256" key="5">
    <source>
        <dbReference type="ARBA" id="ARBA00022687"/>
    </source>
</evidence>
<sequence>MAETKIIYHMDEEETPYLVKLPVAPERVTLADFKNVLSNRPVHAYKFFFKSMDQDFGVVKEEISDDNAKLPCFNGRVVSWLVLAEGAHSDAGSQSTDGHTDLPPPLERTGGIGDSRPPSFHPNVASGRDGMDNETGTESLVSHRRERARRRNREEAARTNGHPRGDRRRDLGLPPDSASTVLSSELESSSFIDSDEDDNTSRLSSSTEQSTSSRLIRKHKRRRRKQRMRQADRASSFSSITDSTMSLNIITVTLNMERHHFLGISIVGQSNERGDGGIYIGSIMKGGAVAADGRIEPGDMLLQVNDINFENMSNDDAVRVLREIVSQTGPISLTVAKCWDPTPRSYFTIPRADPVRPIDPAAWLSHTAALTGALPHYGTSPCSSGITRTSSSSLTSSVPGAPQLEEAPLTVKSDMGAVVRVMQLPDSGLEIRDRMWLKITIANAVIGADVVDWLYTHVEGFKERREARKYASSMLKRGFLRHTVNKITFSEQCYYVFGDLCSNLAALNLNSGSSGASDQDTLAPLPHPAAPWPLGQGYPYQYPGPPPCFPPAYQDPGFSYGSGSAGSQQSEGSKSSGSTQSAGGSSRRALGREKERRVAGAGGSGSESDHTAPGGVGGSGCRERPASQLSRGSAAAPGLPPSYPLAKAYSVGGGPPGGPPVRELAAVPPELTGSRQSFQKAMGNPCEFFVDIM</sequence>
<dbReference type="CDD" id="cd04438">
    <property type="entry name" value="DEP_dishevelled"/>
    <property type="match status" value="1"/>
</dbReference>
<dbReference type="InterPro" id="IPR036388">
    <property type="entry name" value="WH-like_DNA-bd_sf"/>
</dbReference>
<keyword evidence="4" id="KW-0963">Cytoplasm</keyword>
<organism evidence="11 12">
    <name type="scientific">Odobenus rosmarus divergens</name>
    <name type="common">Pacific walrus</name>
    <dbReference type="NCBI Taxonomy" id="9708"/>
    <lineage>
        <taxon>Eukaryota</taxon>
        <taxon>Metazoa</taxon>
        <taxon>Chordata</taxon>
        <taxon>Craniata</taxon>
        <taxon>Vertebrata</taxon>
        <taxon>Euteleostomi</taxon>
        <taxon>Mammalia</taxon>
        <taxon>Eutheria</taxon>
        <taxon>Laurasiatheria</taxon>
        <taxon>Carnivora</taxon>
        <taxon>Caniformia</taxon>
        <taxon>Pinnipedia</taxon>
        <taxon>Odobenidae</taxon>
        <taxon>Odobenus</taxon>
    </lineage>
</organism>
<dbReference type="SMART" id="SM00228">
    <property type="entry name" value="PDZ"/>
    <property type="match status" value="1"/>
</dbReference>
<evidence type="ECO:0000256" key="1">
    <source>
        <dbReference type="ARBA" id="ARBA00004496"/>
    </source>
</evidence>
<feature type="compositionally biased region" description="Low complexity" evidence="7">
    <location>
        <begin position="201"/>
        <end position="214"/>
    </location>
</feature>
<evidence type="ECO:0000256" key="3">
    <source>
        <dbReference type="ARBA" id="ARBA00022473"/>
    </source>
</evidence>
<dbReference type="AlphaFoldDB" id="A0A2U3WFL3"/>
<dbReference type="PROSITE" id="PS50106">
    <property type="entry name" value="PDZ"/>
    <property type="match status" value="1"/>
</dbReference>
<evidence type="ECO:0000259" key="9">
    <source>
        <dbReference type="PROSITE" id="PS50186"/>
    </source>
</evidence>
<feature type="compositionally biased region" description="Low complexity" evidence="7">
    <location>
        <begin position="551"/>
        <end position="586"/>
    </location>
</feature>
<feature type="region of interest" description="Disordered" evidence="7">
    <location>
        <begin position="551"/>
        <end position="665"/>
    </location>
</feature>
<dbReference type="GO" id="GO:0005109">
    <property type="term" value="F:frizzled binding"/>
    <property type="evidence" value="ECO:0007669"/>
    <property type="project" value="TreeGrafter"/>
</dbReference>
<dbReference type="SMART" id="SM00021">
    <property type="entry name" value="DAX"/>
    <property type="match status" value="1"/>
</dbReference>
<dbReference type="InterPro" id="IPR008339">
    <property type="entry name" value="Dishevelled_fam"/>
</dbReference>
<dbReference type="OrthoDB" id="10031689at2759"/>
<dbReference type="GO" id="GO:0060070">
    <property type="term" value="P:canonical Wnt signaling pathway"/>
    <property type="evidence" value="ECO:0007669"/>
    <property type="project" value="TreeGrafter"/>
</dbReference>
<dbReference type="GO" id="GO:0035556">
    <property type="term" value="P:intracellular signal transduction"/>
    <property type="evidence" value="ECO:0007669"/>
    <property type="project" value="InterPro"/>
</dbReference>
<name>A0A2U3WFL3_ODORO</name>
<feature type="region of interest" description="Disordered" evidence="7">
    <location>
        <begin position="89"/>
        <end position="238"/>
    </location>
</feature>
<evidence type="ECO:0000259" key="10">
    <source>
        <dbReference type="PROSITE" id="PS50841"/>
    </source>
</evidence>
<dbReference type="Gene3D" id="1.10.10.10">
    <property type="entry name" value="Winged helix-like DNA-binding domain superfamily/Winged helix DNA-binding domain"/>
    <property type="match status" value="1"/>
</dbReference>
<dbReference type="STRING" id="9708.A0A2U3WFL3"/>
<feature type="compositionally biased region" description="Basic residues" evidence="7">
    <location>
        <begin position="215"/>
        <end position="228"/>
    </location>
</feature>
<feature type="compositionally biased region" description="Basic and acidic residues" evidence="7">
    <location>
        <begin position="152"/>
        <end position="171"/>
    </location>
</feature>
<dbReference type="PROSITE" id="PS50841">
    <property type="entry name" value="DIX"/>
    <property type="match status" value="1"/>
</dbReference>
<dbReference type="InterPro" id="IPR001158">
    <property type="entry name" value="DIX"/>
</dbReference>
<dbReference type="Gene3D" id="2.40.240.130">
    <property type="match status" value="1"/>
</dbReference>
<feature type="domain" description="DIX" evidence="10">
    <location>
        <begin position="1"/>
        <end position="85"/>
    </location>
</feature>
<dbReference type="InterPro" id="IPR036034">
    <property type="entry name" value="PDZ_sf"/>
</dbReference>
<dbReference type="PANTHER" id="PTHR10878:SF5">
    <property type="entry name" value="SEGMENT POLARITY PROTEIN DISHEVELLED HOMOLOG DVL-1-RELATED"/>
    <property type="match status" value="1"/>
</dbReference>
<accession>A0A2U3WFL3</accession>
<proteinExistence type="inferred from homology"/>
<dbReference type="PROSITE" id="PS50186">
    <property type="entry name" value="DEP"/>
    <property type="match status" value="1"/>
</dbReference>
<dbReference type="Pfam" id="PF00595">
    <property type="entry name" value="PDZ"/>
    <property type="match status" value="1"/>
</dbReference>
<feature type="compositionally biased region" description="Basic residues" evidence="7">
    <location>
        <begin position="142"/>
        <end position="151"/>
    </location>
</feature>
<dbReference type="SMART" id="SM00049">
    <property type="entry name" value="DEP"/>
    <property type="match status" value="1"/>
</dbReference>
<dbReference type="KEGG" id="oro:101362760"/>
<feature type="domain" description="DEP" evidence="9">
    <location>
        <begin position="425"/>
        <end position="499"/>
    </location>
</feature>
<dbReference type="SUPFAM" id="SSF50156">
    <property type="entry name" value="PDZ domain-like"/>
    <property type="match status" value="1"/>
</dbReference>
<dbReference type="FunFam" id="2.40.240.130:FF:000001">
    <property type="entry name" value="Segment polarity protein dishevelled homolog DVL-1"/>
    <property type="match status" value="1"/>
</dbReference>
<evidence type="ECO:0000259" key="8">
    <source>
        <dbReference type="PROSITE" id="PS50106"/>
    </source>
</evidence>
<dbReference type="InParanoid" id="A0A2U3WFL3"/>
<dbReference type="FunFam" id="1.10.10.10:FF:000040">
    <property type="entry name" value="segment polarity protein dishevelled homolog DVL-3"/>
    <property type="match status" value="1"/>
</dbReference>